<dbReference type="InterPro" id="IPR024079">
    <property type="entry name" value="MetalloPept_cat_dom_sf"/>
</dbReference>
<dbReference type="PANTHER" id="PTHR15910">
    <property type="entry name" value="ARCHAEMETZINCIN"/>
    <property type="match status" value="1"/>
</dbReference>
<organism evidence="7">
    <name type="scientific">Dictyoglomus thermophilum</name>
    <dbReference type="NCBI Taxonomy" id="14"/>
    <lineage>
        <taxon>Bacteria</taxon>
        <taxon>Pseudomonadati</taxon>
        <taxon>Dictyoglomota</taxon>
        <taxon>Dictyoglomia</taxon>
        <taxon>Dictyoglomales</taxon>
        <taxon>Dictyoglomaceae</taxon>
        <taxon>Dictyoglomus</taxon>
    </lineage>
</organism>
<evidence type="ECO:0000256" key="4">
    <source>
        <dbReference type="ARBA" id="ARBA00022801"/>
    </source>
</evidence>
<dbReference type="HAMAP" id="MF_01842">
    <property type="entry name" value="Archaemetzincin"/>
    <property type="match status" value="1"/>
</dbReference>
<dbReference type="Pfam" id="PF07998">
    <property type="entry name" value="Peptidase_M54"/>
    <property type="match status" value="1"/>
</dbReference>
<name>A0A7C3KPW0_DICTH</name>
<dbReference type="NCBIfam" id="NF033823">
    <property type="entry name" value="archmetzin"/>
    <property type="match status" value="1"/>
</dbReference>
<gene>
    <name evidence="7" type="ORF">ENU78_08520</name>
</gene>
<comment type="caution">
    <text evidence="7">The sequence shown here is derived from an EMBL/GenBank/DDBJ whole genome shotgun (WGS) entry which is preliminary data.</text>
</comment>
<evidence type="ECO:0008006" key="8">
    <source>
        <dbReference type="Google" id="ProtNLM"/>
    </source>
</evidence>
<dbReference type="AlphaFoldDB" id="A0A7C3KPW0"/>
<protein>
    <recommendedName>
        <fullName evidence="8">Archaemetzincin</fullName>
    </recommendedName>
</protein>
<dbReference type="GO" id="GO:0008237">
    <property type="term" value="F:metallopeptidase activity"/>
    <property type="evidence" value="ECO:0007669"/>
    <property type="project" value="UniProtKB-KW"/>
</dbReference>
<dbReference type="EMBL" id="DTDV01000022">
    <property type="protein sequence ID" value="HGK24447.1"/>
    <property type="molecule type" value="Genomic_DNA"/>
</dbReference>
<dbReference type="InterPro" id="IPR012962">
    <property type="entry name" value="Pept_M54_archaemetzincn"/>
</dbReference>
<dbReference type="GO" id="GO:0006508">
    <property type="term" value="P:proteolysis"/>
    <property type="evidence" value="ECO:0007669"/>
    <property type="project" value="UniProtKB-KW"/>
</dbReference>
<dbReference type="PANTHER" id="PTHR15910:SF1">
    <property type="entry name" value="ARCHAEMETZINCIN-2"/>
    <property type="match status" value="1"/>
</dbReference>
<keyword evidence="3" id="KW-0479">Metal-binding</keyword>
<dbReference type="RefSeq" id="WP_149122395.1">
    <property type="nucleotide sequence ID" value="NZ_VTFL01000001.1"/>
</dbReference>
<keyword evidence="2" id="KW-0645">Protease</keyword>
<keyword evidence="4" id="KW-0378">Hydrolase</keyword>
<evidence type="ECO:0000256" key="2">
    <source>
        <dbReference type="ARBA" id="ARBA00022670"/>
    </source>
</evidence>
<dbReference type="PIRSF" id="PIRSF005785">
    <property type="entry name" value="Zn-prot_arch"/>
    <property type="match status" value="1"/>
</dbReference>
<evidence type="ECO:0000256" key="1">
    <source>
        <dbReference type="ARBA" id="ARBA00001947"/>
    </source>
</evidence>
<accession>A0A7C3KPW0</accession>
<sequence>MEKYIYVVPIGDILEDLINFLREKLEEIFRLKVKEYTKVPIPKEAYNPKRNQYYSYYFINLLFSLKLNDAIKILGITNVDLYTDNLNFIFGEAILNGKECVISIARLDNKFYGLPPDHTLLKIRALKEAVHELGHTFGLKHCKNPSCVMYFSNSLADTDKKDYNFCPECQLRLSNLF</sequence>
<dbReference type="InterPro" id="IPR012091">
    <property type="entry name" value="Pept_M54_archaemetzncn_arc/bac"/>
</dbReference>
<evidence type="ECO:0000256" key="5">
    <source>
        <dbReference type="ARBA" id="ARBA00022833"/>
    </source>
</evidence>
<evidence type="ECO:0000313" key="7">
    <source>
        <dbReference type="EMBL" id="HGK24447.1"/>
    </source>
</evidence>
<proteinExistence type="inferred from homology"/>
<dbReference type="Gene3D" id="3.40.390.10">
    <property type="entry name" value="Collagenase (Catalytic Domain)"/>
    <property type="match status" value="1"/>
</dbReference>
<keyword evidence="5" id="KW-0862">Zinc</keyword>
<evidence type="ECO:0000256" key="6">
    <source>
        <dbReference type="ARBA" id="ARBA00023049"/>
    </source>
</evidence>
<comment type="cofactor">
    <cofactor evidence="1">
        <name>Zn(2+)</name>
        <dbReference type="ChEBI" id="CHEBI:29105"/>
    </cofactor>
</comment>
<reference evidence="7" key="1">
    <citation type="journal article" date="2020" name="mSystems">
        <title>Genome- and Community-Level Interaction Insights into Carbon Utilization and Element Cycling Functions of Hydrothermarchaeota in Hydrothermal Sediment.</title>
        <authorList>
            <person name="Zhou Z."/>
            <person name="Liu Y."/>
            <person name="Xu W."/>
            <person name="Pan J."/>
            <person name="Luo Z.H."/>
            <person name="Li M."/>
        </authorList>
    </citation>
    <scope>NUCLEOTIDE SEQUENCE [LARGE SCALE GENOMIC DNA]</scope>
    <source>
        <strain evidence="7">SpSt-70</strain>
    </source>
</reference>
<dbReference type="SUPFAM" id="SSF55486">
    <property type="entry name" value="Metalloproteases ('zincins'), catalytic domain"/>
    <property type="match status" value="1"/>
</dbReference>
<dbReference type="GO" id="GO:0008270">
    <property type="term" value="F:zinc ion binding"/>
    <property type="evidence" value="ECO:0007669"/>
    <property type="project" value="InterPro"/>
</dbReference>
<evidence type="ECO:0000256" key="3">
    <source>
        <dbReference type="ARBA" id="ARBA00022723"/>
    </source>
</evidence>
<dbReference type="CDD" id="cd11375">
    <property type="entry name" value="Peptidase_M54"/>
    <property type="match status" value="1"/>
</dbReference>
<keyword evidence="6" id="KW-0482">Metalloprotease</keyword>